<comment type="cofactor">
    <cofactor evidence="1">
        <name>Zn(2+)</name>
        <dbReference type="ChEBI" id="CHEBI:29105"/>
    </cofactor>
</comment>
<accession>A0A9Y1FLF5</accession>
<name>A0A9Y1FLF5_9ARCH</name>
<dbReference type="PROSITE" id="PS52035">
    <property type="entry name" value="PEPTIDASE_M14"/>
    <property type="match status" value="1"/>
</dbReference>
<evidence type="ECO:0000256" key="4">
    <source>
        <dbReference type="ARBA" id="ARBA00022801"/>
    </source>
</evidence>
<evidence type="ECO:0000256" key="1">
    <source>
        <dbReference type="ARBA" id="ARBA00001947"/>
    </source>
</evidence>
<feature type="transmembrane region" description="Helical" evidence="7">
    <location>
        <begin position="510"/>
        <end position="529"/>
    </location>
</feature>
<comment type="similarity">
    <text evidence="2">Belongs to the peptidase M14 family.</text>
</comment>
<dbReference type="PANTHER" id="PTHR11705">
    <property type="entry name" value="PROTEASE FAMILY M14 CARBOXYPEPTIDASE A,B"/>
    <property type="match status" value="1"/>
</dbReference>
<dbReference type="SUPFAM" id="SSF53187">
    <property type="entry name" value="Zn-dependent exopeptidases"/>
    <property type="match status" value="1"/>
</dbReference>
<evidence type="ECO:0000256" key="2">
    <source>
        <dbReference type="ARBA" id="ARBA00005988"/>
    </source>
</evidence>
<reference evidence="9" key="1">
    <citation type="journal article" date="2022" name="Nat. Microbiol.">
        <title>Unique mobile elements and scalable gene flow at the prokaryote-eukaryote boundary revealed by circularized Asgard archaea genomes.</title>
        <authorList>
            <person name="Wu F."/>
            <person name="Speth D.R."/>
            <person name="Philosof A."/>
            <person name="Cremiere A."/>
            <person name="Narayanan A."/>
            <person name="Barco R.A."/>
            <person name="Connon S.A."/>
            <person name="Amend J.P."/>
            <person name="Antoshechkin I.A."/>
            <person name="Orphan V.J."/>
        </authorList>
    </citation>
    <scope>NUCLEOTIDE SEQUENCE</scope>
    <source>
        <strain evidence="9">PM71</strain>
    </source>
</reference>
<keyword evidence="7" id="KW-1133">Transmembrane helix</keyword>
<feature type="domain" description="Peptidase M14" evidence="8">
    <location>
        <begin position="69"/>
        <end position="400"/>
    </location>
</feature>
<dbReference type="InterPro" id="IPR000834">
    <property type="entry name" value="Peptidase_M14"/>
</dbReference>
<evidence type="ECO:0000256" key="3">
    <source>
        <dbReference type="ARBA" id="ARBA00022670"/>
    </source>
</evidence>
<evidence type="ECO:0000313" key="9">
    <source>
        <dbReference type="EMBL" id="UJG41622.1"/>
    </source>
</evidence>
<evidence type="ECO:0000256" key="7">
    <source>
        <dbReference type="SAM" id="Phobius"/>
    </source>
</evidence>
<evidence type="ECO:0000256" key="6">
    <source>
        <dbReference type="ARBA" id="ARBA00023049"/>
    </source>
</evidence>
<organism evidence="9">
    <name type="scientific">Candidatus Heimdallarchaeum aukensis</name>
    <dbReference type="NCBI Taxonomy" id="2876573"/>
    <lineage>
        <taxon>Archaea</taxon>
        <taxon>Promethearchaeati</taxon>
        <taxon>Candidatus Heimdallarchaeota</taxon>
        <taxon>Candidatus Heimdallarchaeia (ex Rinke et al. 2021) (nom. nud.)</taxon>
        <taxon>Candidatus Heimdallarchaeales</taxon>
        <taxon>Candidatus Heimdallarchaeaceae</taxon>
        <taxon>Candidatus Heimdallarchaeum</taxon>
    </lineage>
</organism>
<keyword evidence="6" id="KW-0482">Metalloprotease</keyword>
<keyword evidence="4" id="KW-0378">Hydrolase</keyword>
<dbReference type="PRINTS" id="PR00765">
    <property type="entry name" value="CRBOXYPTASEA"/>
</dbReference>
<keyword evidence="7" id="KW-0472">Membrane</keyword>
<dbReference type="SMART" id="SM00631">
    <property type="entry name" value="Zn_pept"/>
    <property type="match status" value="1"/>
</dbReference>
<dbReference type="EMBL" id="CP084166">
    <property type="protein sequence ID" value="UJG41622.1"/>
    <property type="molecule type" value="Genomic_DNA"/>
</dbReference>
<gene>
    <name evidence="9" type="ORF">K9W45_03945</name>
</gene>
<dbReference type="GO" id="GO:0005615">
    <property type="term" value="C:extracellular space"/>
    <property type="evidence" value="ECO:0007669"/>
    <property type="project" value="TreeGrafter"/>
</dbReference>
<protein>
    <recommendedName>
        <fullName evidence="8">Peptidase M14 domain-containing protein</fullName>
    </recommendedName>
</protein>
<sequence>MKKYQVISLIVIVLFLNSHLISSISAKNTPEYVYLAEEPEYSWIWDEFSNAPSDIPGEDFVYWGESLGPYHNYTEVTNKLIILNNSFPELVEVFSIGKTWENRTIWAVRLTDETVTSAKTEYYIVAAHHAREVITVENALYFIDWIIFNTIYDSIFDYLLQSTEIYVIPMLNPDGISILHWYPEQRKNLAPIDDDLDGSLDDEKERVYFWNTETNSSDIEEKDIDGSGYIGEDRPGGVDLNRNYGAFWGDQGASPFRRDDTYHGAYPFSEPETRALRNFMYNHSFNFAVSLHSGVEAIIAPWGINGSLPEKDEKEFNALLLELQEILNFPLWNDTIYGYITSGEWGDYSYLYHNIKSFTIETFGTNSYSYWTDYFNPDADEVISNCELIFPSLLFLAENPQLTYTNNLPNIEVKNPSDPNQVFDNYTIQWIASDEDNDKLNASIFVSQDGIYWDLLATNVNNSSFLWDLDGVEPGSYYIKVAVSDGKSWIHDVTEIKLNVRTDIQMQKPYVFWIVAGSFGFLAVIFYALTLKKSKDVIDVWTKKE</sequence>
<keyword evidence="7" id="KW-0812">Transmembrane</keyword>
<dbReference type="GO" id="GO:0008270">
    <property type="term" value="F:zinc ion binding"/>
    <property type="evidence" value="ECO:0007669"/>
    <property type="project" value="InterPro"/>
</dbReference>
<dbReference type="Gene3D" id="3.40.630.10">
    <property type="entry name" value="Zn peptidases"/>
    <property type="match status" value="1"/>
</dbReference>
<dbReference type="Proteomes" id="UP001201020">
    <property type="component" value="Chromosome"/>
</dbReference>
<keyword evidence="5" id="KW-0862">Zinc</keyword>
<evidence type="ECO:0000259" key="8">
    <source>
        <dbReference type="PROSITE" id="PS52035"/>
    </source>
</evidence>
<dbReference type="GO" id="GO:0004181">
    <property type="term" value="F:metallocarboxypeptidase activity"/>
    <property type="evidence" value="ECO:0007669"/>
    <property type="project" value="InterPro"/>
</dbReference>
<proteinExistence type="inferred from homology"/>
<dbReference type="PANTHER" id="PTHR11705:SF143">
    <property type="entry name" value="SLL0236 PROTEIN"/>
    <property type="match status" value="1"/>
</dbReference>
<dbReference type="GO" id="GO:0006508">
    <property type="term" value="P:proteolysis"/>
    <property type="evidence" value="ECO:0007669"/>
    <property type="project" value="UniProtKB-KW"/>
</dbReference>
<evidence type="ECO:0000256" key="5">
    <source>
        <dbReference type="ARBA" id="ARBA00022833"/>
    </source>
</evidence>
<dbReference type="AlphaFoldDB" id="A0A9Y1FLF5"/>
<dbReference type="Pfam" id="PF00246">
    <property type="entry name" value="Peptidase_M14"/>
    <property type="match status" value="1"/>
</dbReference>
<keyword evidence="3" id="KW-0645">Protease</keyword>